<reference evidence="1 2" key="1">
    <citation type="submission" date="2019-07" db="EMBL/GenBank/DDBJ databases">
        <title>Draft genome sequences of 15 bacterial species constituting the stable defined intestinal microbiota of the GM15 gnotobiotic mouse model.</title>
        <authorList>
            <person name="Elie C."/>
            <person name="Mathieu A."/>
            <person name="Saliou A."/>
            <person name="Darnaud M."/>
            <person name="Leulier F."/>
            <person name="Tamellini A."/>
        </authorList>
    </citation>
    <scope>NUCLEOTIDE SEQUENCE [LARGE SCALE GENOMIC DNA]</scope>
    <source>
        <strain evidence="2">ASF 502</strain>
    </source>
</reference>
<evidence type="ECO:0000313" key="1">
    <source>
        <dbReference type="EMBL" id="NDO69249.1"/>
    </source>
</evidence>
<name>A0A9X5H679_9FIRM</name>
<dbReference type="OrthoDB" id="9802417at2"/>
<gene>
    <name evidence="1" type="ORF">FMM80_11375</name>
</gene>
<dbReference type="Gene3D" id="3.10.450.530">
    <property type="entry name" value="Ribonuclease toxin, BrnT, of type II toxin-antitoxin system"/>
    <property type="match status" value="1"/>
</dbReference>
<evidence type="ECO:0000313" key="2">
    <source>
        <dbReference type="Proteomes" id="UP000474104"/>
    </source>
</evidence>
<dbReference type="EMBL" id="VIRB01000067">
    <property type="protein sequence ID" value="NDO69249.1"/>
    <property type="molecule type" value="Genomic_DNA"/>
</dbReference>
<protein>
    <submittedName>
        <fullName evidence="1">BrnT family toxin</fullName>
    </submittedName>
</protein>
<sequence>MQKGDNLLNFEWDEEKNQLNLKKHGIDFETAMLVFNDLQRIEIYDVEHSINEDRYNTIGMVHDVLFVVYTERKENIRLISARTATKTERSIYYDTDSYFG</sequence>
<dbReference type="InterPro" id="IPR038573">
    <property type="entry name" value="BrnT_sf"/>
</dbReference>
<dbReference type="Pfam" id="PF04365">
    <property type="entry name" value="BrnT_toxin"/>
    <property type="match status" value="1"/>
</dbReference>
<organism evidence="1 2">
    <name type="scientific">Schaedlerella arabinosiphila</name>
    <dbReference type="NCBI Taxonomy" id="2044587"/>
    <lineage>
        <taxon>Bacteria</taxon>
        <taxon>Bacillati</taxon>
        <taxon>Bacillota</taxon>
        <taxon>Clostridia</taxon>
        <taxon>Lachnospirales</taxon>
        <taxon>Lachnospiraceae</taxon>
        <taxon>Schaedlerella</taxon>
    </lineage>
</organism>
<proteinExistence type="predicted"/>
<accession>A0A9X5H679</accession>
<dbReference type="InterPro" id="IPR007460">
    <property type="entry name" value="BrnT_toxin"/>
</dbReference>
<dbReference type="Proteomes" id="UP000474104">
    <property type="component" value="Unassembled WGS sequence"/>
</dbReference>
<comment type="caution">
    <text evidence="1">The sequence shown here is derived from an EMBL/GenBank/DDBJ whole genome shotgun (WGS) entry which is preliminary data.</text>
</comment>
<dbReference type="AlphaFoldDB" id="A0A9X5H679"/>